<keyword evidence="15" id="KW-0804">Transcription</keyword>
<dbReference type="InterPro" id="IPR014001">
    <property type="entry name" value="Helicase_ATP-bd"/>
</dbReference>
<feature type="region of interest" description="Disordered" evidence="18">
    <location>
        <begin position="146"/>
        <end position="167"/>
    </location>
</feature>
<dbReference type="GO" id="GO:0003677">
    <property type="term" value="F:DNA binding"/>
    <property type="evidence" value="ECO:0007669"/>
    <property type="project" value="UniProtKB-KW"/>
</dbReference>
<evidence type="ECO:0000256" key="18">
    <source>
        <dbReference type="SAM" id="MobiDB-lite"/>
    </source>
</evidence>
<comment type="caution">
    <text evidence="22">The sequence shown here is derived from an EMBL/GenBank/DDBJ whole genome shotgun (WGS) entry which is preliminary data.</text>
</comment>
<dbReference type="InterPro" id="IPR000330">
    <property type="entry name" value="SNF2_N"/>
</dbReference>
<feature type="domain" description="Helicase C-terminal" evidence="21">
    <location>
        <begin position="861"/>
        <end position="1022"/>
    </location>
</feature>
<keyword evidence="5" id="KW-0547">Nucleotide-binding</keyword>
<evidence type="ECO:0000256" key="14">
    <source>
        <dbReference type="ARBA" id="ARBA00023158"/>
    </source>
</evidence>
<keyword evidence="16" id="KW-0539">Nucleus</keyword>
<dbReference type="Gene3D" id="3.40.50.10810">
    <property type="entry name" value="Tandem AAA-ATPase domain"/>
    <property type="match status" value="3"/>
</dbReference>
<feature type="domain" description="Helicase ATP-binding" evidence="20">
    <location>
        <begin position="310"/>
        <end position="585"/>
    </location>
</feature>
<evidence type="ECO:0000259" key="20">
    <source>
        <dbReference type="PROSITE" id="PS51192"/>
    </source>
</evidence>
<evidence type="ECO:0000256" key="2">
    <source>
        <dbReference type="ARBA" id="ARBA00004474"/>
    </source>
</evidence>
<dbReference type="PROSITE" id="PS50089">
    <property type="entry name" value="ZF_RING_2"/>
    <property type="match status" value="1"/>
</dbReference>
<dbReference type="PROSITE" id="PS51194">
    <property type="entry name" value="HELICASE_CTER"/>
    <property type="match status" value="1"/>
</dbReference>
<dbReference type="GO" id="GO:0005634">
    <property type="term" value="C:nucleus"/>
    <property type="evidence" value="ECO:0007669"/>
    <property type="project" value="UniProtKB-SubCell"/>
</dbReference>
<keyword evidence="9" id="KW-0862">Zinc</keyword>
<dbReference type="InterPro" id="IPR013083">
    <property type="entry name" value="Znf_RING/FYVE/PHD"/>
</dbReference>
<dbReference type="FunFam" id="3.40.50.10810:FF:000068">
    <property type="entry name" value="SNF2 domain-containing protein / helicase domain-containing protein / zinc finger protein-like protein"/>
    <property type="match status" value="1"/>
</dbReference>
<evidence type="ECO:0000259" key="19">
    <source>
        <dbReference type="PROSITE" id="PS50089"/>
    </source>
</evidence>
<keyword evidence="12" id="KW-0805">Transcription regulation</keyword>
<feature type="domain" description="RING-type" evidence="19">
    <location>
        <begin position="738"/>
        <end position="774"/>
    </location>
</feature>
<dbReference type="SMART" id="SM00490">
    <property type="entry name" value="HELICc"/>
    <property type="match status" value="1"/>
</dbReference>
<evidence type="ECO:0000256" key="8">
    <source>
        <dbReference type="ARBA" id="ARBA00022806"/>
    </source>
</evidence>
<evidence type="ECO:0000313" key="23">
    <source>
        <dbReference type="Proteomes" id="UP001152523"/>
    </source>
</evidence>
<comment type="similarity">
    <text evidence="3">Belongs to the SNF2/RAD54 helicase family. RAD16 subfamily.</text>
</comment>
<organism evidence="22 23">
    <name type="scientific">Cuscuta epithymum</name>
    <dbReference type="NCBI Taxonomy" id="186058"/>
    <lineage>
        <taxon>Eukaryota</taxon>
        <taxon>Viridiplantae</taxon>
        <taxon>Streptophyta</taxon>
        <taxon>Embryophyta</taxon>
        <taxon>Tracheophyta</taxon>
        <taxon>Spermatophyta</taxon>
        <taxon>Magnoliopsida</taxon>
        <taxon>eudicotyledons</taxon>
        <taxon>Gunneridae</taxon>
        <taxon>Pentapetalae</taxon>
        <taxon>asterids</taxon>
        <taxon>lamiids</taxon>
        <taxon>Solanales</taxon>
        <taxon>Convolvulaceae</taxon>
        <taxon>Cuscuteae</taxon>
        <taxon>Cuscuta</taxon>
        <taxon>Cuscuta subgen. Cuscuta</taxon>
    </lineage>
</organism>
<dbReference type="GO" id="GO:0005524">
    <property type="term" value="F:ATP binding"/>
    <property type="evidence" value="ECO:0007669"/>
    <property type="project" value="UniProtKB-KW"/>
</dbReference>
<feature type="region of interest" description="Disordered" evidence="18">
    <location>
        <begin position="361"/>
        <end position="383"/>
    </location>
</feature>
<dbReference type="AlphaFoldDB" id="A0AAV0C0C0"/>
<keyword evidence="6 17" id="KW-0863">Zinc-finger</keyword>
<evidence type="ECO:0000256" key="16">
    <source>
        <dbReference type="ARBA" id="ARBA00023242"/>
    </source>
</evidence>
<dbReference type="Pfam" id="PF00097">
    <property type="entry name" value="zf-C3HC4"/>
    <property type="match status" value="1"/>
</dbReference>
<keyword evidence="10" id="KW-0067">ATP-binding</keyword>
<dbReference type="CDD" id="cd18793">
    <property type="entry name" value="SF2_C_SNF"/>
    <property type="match status" value="1"/>
</dbReference>
<keyword evidence="23" id="KW-1185">Reference proteome</keyword>
<evidence type="ECO:0000259" key="21">
    <source>
        <dbReference type="PROSITE" id="PS51194"/>
    </source>
</evidence>
<keyword evidence="7" id="KW-0378">Hydrolase</keyword>
<evidence type="ECO:0000256" key="12">
    <source>
        <dbReference type="ARBA" id="ARBA00023015"/>
    </source>
</evidence>
<dbReference type="GO" id="GO:0009536">
    <property type="term" value="C:plastid"/>
    <property type="evidence" value="ECO:0007669"/>
    <property type="project" value="UniProtKB-SubCell"/>
</dbReference>
<dbReference type="Pfam" id="PF00176">
    <property type="entry name" value="SNF2-rel_dom"/>
    <property type="match status" value="1"/>
</dbReference>
<evidence type="ECO:0000256" key="7">
    <source>
        <dbReference type="ARBA" id="ARBA00022801"/>
    </source>
</evidence>
<accession>A0AAV0C0C0</accession>
<dbReference type="PANTHER" id="PTHR45626:SF24">
    <property type="entry name" value="HELICASE-LIKE TRANSCRIPTION FACTOR CHR28-RELATED"/>
    <property type="match status" value="1"/>
</dbReference>
<reference evidence="22" key="1">
    <citation type="submission" date="2022-07" db="EMBL/GenBank/DDBJ databases">
        <authorList>
            <person name="Macas J."/>
            <person name="Novak P."/>
            <person name="Neumann P."/>
        </authorList>
    </citation>
    <scope>NUCLEOTIDE SEQUENCE</scope>
</reference>
<dbReference type="InterPro" id="IPR027417">
    <property type="entry name" value="P-loop_NTPase"/>
</dbReference>
<dbReference type="PANTHER" id="PTHR45626">
    <property type="entry name" value="TRANSCRIPTION TERMINATION FACTOR 2-RELATED"/>
    <property type="match status" value="1"/>
</dbReference>
<evidence type="ECO:0000256" key="15">
    <source>
        <dbReference type="ARBA" id="ARBA00023163"/>
    </source>
</evidence>
<evidence type="ECO:0000256" key="3">
    <source>
        <dbReference type="ARBA" id="ARBA00008438"/>
    </source>
</evidence>
<dbReference type="FunFam" id="3.40.50.10810:FF:000071">
    <property type="entry name" value="SNF2 domain-containing protein / helicase domain-containing protein / zinc finger protein-like protein"/>
    <property type="match status" value="1"/>
</dbReference>
<dbReference type="SUPFAM" id="SSF52540">
    <property type="entry name" value="P-loop containing nucleoside triphosphate hydrolases"/>
    <property type="match status" value="2"/>
</dbReference>
<dbReference type="GO" id="GO:0004386">
    <property type="term" value="F:helicase activity"/>
    <property type="evidence" value="ECO:0007669"/>
    <property type="project" value="UniProtKB-KW"/>
</dbReference>
<evidence type="ECO:0000256" key="5">
    <source>
        <dbReference type="ARBA" id="ARBA00022741"/>
    </source>
</evidence>
<dbReference type="PROSITE" id="PS51192">
    <property type="entry name" value="HELICASE_ATP_BIND_1"/>
    <property type="match status" value="1"/>
</dbReference>
<dbReference type="GO" id="GO:0008270">
    <property type="term" value="F:zinc ion binding"/>
    <property type="evidence" value="ECO:0007669"/>
    <property type="project" value="UniProtKB-KW"/>
</dbReference>
<dbReference type="CDD" id="cd18008">
    <property type="entry name" value="DEXDc_SHPRH-like"/>
    <property type="match status" value="1"/>
</dbReference>
<dbReference type="Pfam" id="PF00271">
    <property type="entry name" value="Helicase_C"/>
    <property type="match status" value="1"/>
</dbReference>
<feature type="region of interest" description="Disordered" evidence="18">
    <location>
        <begin position="87"/>
        <end position="121"/>
    </location>
</feature>
<feature type="compositionally biased region" description="Polar residues" evidence="18">
    <location>
        <begin position="370"/>
        <end position="379"/>
    </location>
</feature>
<dbReference type="GO" id="GO:0080188">
    <property type="term" value="P:gene silencing by siRNA-directed DNA methylation"/>
    <property type="evidence" value="ECO:0007669"/>
    <property type="project" value="UniProtKB-ARBA"/>
</dbReference>
<evidence type="ECO:0000256" key="10">
    <source>
        <dbReference type="ARBA" id="ARBA00022840"/>
    </source>
</evidence>
<sequence length="1027" mass="113969">MQLALNAAVSAAFTSSGATQQIKATGYSLTFVEVGSRISGMAAVVISSDDSSEDSELRAIDEYRDESPTRDSATSAARVLPNWATKRSSFSDIDPSPKRRSFANGSSSNFNRESSSSSMPPYSFDRFGASSSRAFADDSLKYNDHVKHSPQQSLKRVPPTPLHPSGSFSRAITVVEDVGGTHIRQPQKPSYQSERTSSTDALTIYTNGHSSRGISNEYFGSDNMGSRLLPPSLMHGKSAVGASYTGASNPLHPPGVGDDRAAGNDERIIYQAALQDLNQPTMEATLPEGLLSVSLLRHQRIALAWMRQKETNSTHCRGGILADDQGLGKTVSMIAIILHHRYLQDRSKDKNKDVGVMKTQALDLEENEESATTQEQKQSSEPDDFQVITDSSTMNRFHRKRPAAGTLVVCPASVLRQWARELDEKVTKEASLSTLIYHGGNRTRDPVELAKYDVVLTTYAIVTNEVPKQPVVEEDGDEYKYGETYGLSSGFSNIKKQKSAYTKKKGKRNMEGIDTDHFDPSCGALARVSWFRVILDEAQTIKNHRTQVARACCSLKATTRWCLSGTPIQNSIDELFSYFRFLKYDPYADYKAFCSSVKYRIAINSSHGYKKLQVILRAIMLRRTKGTLIDGQPIIDLPPKTIHLKKVTFSAEERDFYNRLEAASRSQFKAYAAAGTVRQNYANILLMLLRLRQACDHPLLVKGQSTDSIRRTSTEEVKKLPKEVLKNLLKLLETKAICQGCRDPPEYAVVTLCKHVFCYQCVSEYLTGDDNTCPAPGCKKQLNTDAVFSEAVLKRCTSDNIDKDPLNLSVLDDKSSSLGKNFCSSKIKACLEILKSFCNSEESSKDLDILVQSDEETPFFENKDTAEKTKGPIKAIVFSQWTGMLDLVEISLKKSRIRYERLDGTMSLAARDRGVKEFNSNPKVTVMLMSLKAGNLGLNMVAASHVILLDLWWNPTTEDQAIDRAHRIGQTRPVTVSRLTIQDTVEDRILTLQEDKRAMVANAFGEDQAGGTGIRLTVDDLRNLFGF</sequence>
<dbReference type="InterPro" id="IPR001650">
    <property type="entry name" value="Helicase_C-like"/>
</dbReference>
<dbReference type="InterPro" id="IPR038718">
    <property type="entry name" value="SNF2-like_sf"/>
</dbReference>
<evidence type="ECO:0000256" key="4">
    <source>
        <dbReference type="ARBA" id="ARBA00022723"/>
    </source>
</evidence>
<evidence type="ECO:0000256" key="1">
    <source>
        <dbReference type="ARBA" id="ARBA00004123"/>
    </source>
</evidence>
<keyword evidence="11" id="KW-0156">Chromatin regulator</keyword>
<dbReference type="GO" id="GO:0008094">
    <property type="term" value="F:ATP-dependent activity, acting on DNA"/>
    <property type="evidence" value="ECO:0007669"/>
    <property type="project" value="TreeGrafter"/>
</dbReference>
<evidence type="ECO:0000256" key="13">
    <source>
        <dbReference type="ARBA" id="ARBA00023125"/>
    </source>
</evidence>
<comment type="subcellular location">
    <subcellularLocation>
        <location evidence="1">Nucleus</location>
    </subcellularLocation>
    <subcellularLocation>
        <location evidence="2">Plastid</location>
    </subcellularLocation>
</comment>
<evidence type="ECO:0000256" key="17">
    <source>
        <dbReference type="PROSITE-ProRule" id="PRU00175"/>
    </source>
</evidence>
<dbReference type="SUPFAM" id="SSF57850">
    <property type="entry name" value="RING/U-box"/>
    <property type="match status" value="1"/>
</dbReference>
<evidence type="ECO:0000256" key="9">
    <source>
        <dbReference type="ARBA" id="ARBA00022833"/>
    </source>
</evidence>
<dbReference type="InterPro" id="IPR017907">
    <property type="entry name" value="Znf_RING_CS"/>
</dbReference>
<dbReference type="InterPro" id="IPR018957">
    <property type="entry name" value="Znf_C3HC4_RING-type"/>
</dbReference>
<evidence type="ECO:0000256" key="11">
    <source>
        <dbReference type="ARBA" id="ARBA00022853"/>
    </source>
</evidence>
<dbReference type="EMBL" id="CAMAPF010000006">
    <property type="protein sequence ID" value="CAH9057014.1"/>
    <property type="molecule type" value="Genomic_DNA"/>
</dbReference>
<dbReference type="Gene3D" id="3.40.50.300">
    <property type="entry name" value="P-loop containing nucleotide triphosphate hydrolases"/>
    <property type="match status" value="1"/>
</dbReference>
<dbReference type="SMART" id="SM00487">
    <property type="entry name" value="DEXDc"/>
    <property type="match status" value="1"/>
</dbReference>
<dbReference type="Proteomes" id="UP001152523">
    <property type="component" value="Unassembled WGS sequence"/>
</dbReference>
<protein>
    <submittedName>
        <fullName evidence="22">Uncharacterized protein</fullName>
    </submittedName>
</protein>
<dbReference type="InterPro" id="IPR049730">
    <property type="entry name" value="SNF2/RAD54-like_C"/>
</dbReference>
<keyword evidence="14" id="KW-0943">RNA-mediated gene silencing</keyword>
<name>A0AAV0C0C0_9ASTE</name>
<evidence type="ECO:0000313" key="22">
    <source>
        <dbReference type="EMBL" id="CAH9057014.1"/>
    </source>
</evidence>
<keyword evidence="13" id="KW-0238">DNA-binding</keyword>
<keyword evidence="8" id="KW-0347">Helicase</keyword>
<dbReference type="GO" id="GO:0006281">
    <property type="term" value="P:DNA repair"/>
    <property type="evidence" value="ECO:0007669"/>
    <property type="project" value="TreeGrafter"/>
</dbReference>
<dbReference type="Gene3D" id="3.30.40.10">
    <property type="entry name" value="Zinc/RING finger domain, C3HC4 (zinc finger)"/>
    <property type="match status" value="1"/>
</dbReference>
<proteinExistence type="inferred from homology"/>
<dbReference type="InterPro" id="IPR050628">
    <property type="entry name" value="SNF2_RAD54_helicase_TF"/>
</dbReference>
<dbReference type="PROSITE" id="PS00518">
    <property type="entry name" value="ZF_RING_1"/>
    <property type="match status" value="1"/>
</dbReference>
<evidence type="ECO:0000256" key="6">
    <source>
        <dbReference type="ARBA" id="ARBA00022771"/>
    </source>
</evidence>
<gene>
    <name evidence="22" type="ORF">CEPIT_LOCUS1045</name>
</gene>
<dbReference type="InterPro" id="IPR001841">
    <property type="entry name" value="Znf_RING"/>
</dbReference>
<feature type="compositionally biased region" description="Low complexity" evidence="18">
    <location>
        <begin position="104"/>
        <end position="118"/>
    </location>
</feature>
<keyword evidence="4" id="KW-0479">Metal-binding</keyword>
<dbReference type="GO" id="GO:0016787">
    <property type="term" value="F:hydrolase activity"/>
    <property type="evidence" value="ECO:0007669"/>
    <property type="project" value="UniProtKB-KW"/>
</dbReference>